<keyword evidence="2" id="KW-1185">Reference proteome</keyword>
<dbReference type="EMBL" id="JARBHB010000003">
    <property type="protein sequence ID" value="KAJ8890197.1"/>
    <property type="molecule type" value="Genomic_DNA"/>
</dbReference>
<dbReference type="Proteomes" id="UP001159363">
    <property type="component" value="Chromosome 3"/>
</dbReference>
<dbReference type="PANTHER" id="PTHR37984">
    <property type="entry name" value="PROTEIN CBG26694"/>
    <property type="match status" value="1"/>
</dbReference>
<organism evidence="1 2">
    <name type="scientific">Dryococelus australis</name>
    <dbReference type="NCBI Taxonomy" id="614101"/>
    <lineage>
        <taxon>Eukaryota</taxon>
        <taxon>Metazoa</taxon>
        <taxon>Ecdysozoa</taxon>
        <taxon>Arthropoda</taxon>
        <taxon>Hexapoda</taxon>
        <taxon>Insecta</taxon>
        <taxon>Pterygota</taxon>
        <taxon>Neoptera</taxon>
        <taxon>Polyneoptera</taxon>
        <taxon>Phasmatodea</taxon>
        <taxon>Verophasmatodea</taxon>
        <taxon>Anareolatae</taxon>
        <taxon>Phasmatidae</taxon>
        <taxon>Eurycanthinae</taxon>
        <taxon>Dryococelus</taxon>
    </lineage>
</organism>
<comment type="caution">
    <text evidence="1">The sequence shown here is derived from an EMBL/GenBank/DDBJ whole genome shotgun (WGS) entry which is preliminary data.</text>
</comment>
<name>A0ABQ9I117_9NEOP</name>
<reference evidence="1 2" key="1">
    <citation type="submission" date="2023-02" db="EMBL/GenBank/DDBJ databases">
        <title>LHISI_Scaffold_Assembly.</title>
        <authorList>
            <person name="Stuart O.P."/>
            <person name="Cleave R."/>
            <person name="Magrath M.J.L."/>
            <person name="Mikheyev A.S."/>
        </authorList>
    </citation>
    <scope>NUCLEOTIDE SEQUENCE [LARGE SCALE GENOMIC DNA]</scope>
    <source>
        <strain evidence="1">Daus_M_001</strain>
        <tissue evidence="1">Leg muscle</tissue>
    </source>
</reference>
<protein>
    <submittedName>
        <fullName evidence="1">Uncharacterized protein</fullName>
    </submittedName>
</protein>
<sequence>MPQEMKLFLTYQEDLSCTHGLVLKDNAIVIPKWLRRGIVCCIHAVNQRTEKCIQRAHEDKPYLLRVDYYSKWGELKKLKFQTIACVIKHLKNIFARFSILAMIMSGGDNRMALLEMHNTSVINELSPAELPMGCRLRAFVPVVPSVLNPVVPYHKIVCQPLSHRQAEQKLYYDKHGRKFEEQLLSGKIRVQTSKVWIKVRNVLDWVNWKVYPGTGVMEIVLRKVAVLFCGHQD</sequence>
<evidence type="ECO:0000313" key="1">
    <source>
        <dbReference type="EMBL" id="KAJ8890197.1"/>
    </source>
</evidence>
<accession>A0ABQ9I117</accession>
<gene>
    <name evidence="1" type="ORF">PR048_009705</name>
</gene>
<evidence type="ECO:0000313" key="2">
    <source>
        <dbReference type="Proteomes" id="UP001159363"/>
    </source>
</evidence>
<dbReference type="PANTHER" id="PTHR37984:SF5">
    <property type="entry name" value="PROTEIN NYNRIN-LIKE"/>
    <property type="match status" value="1"/>
</dbReference>
<proteinExistence type="predicted"/>
<dbReference type="InterPro" id="IPR050951">
    <property type="entry name" value="Retrovirus_Pol_polyprotein"/>
</dbReference>